<dbReference type="OrthoDB" id="9789954at2"/>
<organism evidence="1 2">
    <name type="scientific">Desulfitobacterium metallireducens DSM 15288</name>
    <dbReference type="NCBI Taxonomy" id="871968"/>
    <lineage>
        <taxon>Bacteria</taxon>
        <taxon>Bacillati</taxon>
        <taxon>Bacillota</taxon>
        <taxon>Clostridia</taxon>
        <taxon>Eubacteriales</taxon>
        <taxon>Desulfitobacteriaceae</taxon>
        <taxon>Desulfitobacterium</taxon>
    </lineage>
</organism>
<accession>W0E6H8</accession>
<protein>
    <recommendedName>
        <fullName evidence="3">LuxR family transcriptional regulator</fullName>
    </recommendedName>
</protein>
<dbReference type="KEGG" id="dmt:DESME_04985"/>
<reference evidence="1 2" key="1">
    <citation type="submission" date="2013-12" db="EMBL/GenBank/DDBJ databases">
        <authorList>
            <consortium name="DOE Joint Genome Institute"/>
            <person name="Smidt H."/>
            <person name="Huntemann M."/>
            <person name="Han J."/>
            <person name="Chen A."/>
            <person name="Kyrpides N."/>
            <person name="Mavromatis K."/>
            <person name="Markowitz V."/>
            <person name="Palaniappan K."/>
            <person name="Ivanova N."/>
            <person name="Schaumberg A."/>
            <person name="Pati A."/>
            <person name="Liolios K."/>
            <person name="Nordberg H.P."/>
            <person name="Cantor M.N."/>
            <person name="Hua S.X."/>
            <person name="Woyke T."/>
        </authorList>
    </citation>
    <scope>NUCLEOTIDE SEQUENCE [LARGE SCALE GENOMIC DNA]</scope>
    <source>
        <strain evidence="2">DSM 15288</strain>
    </source>
</reference>
<dbReference type="CDD" id="cd10451">
    <property type="entry name" value="GIY-YIG_LuxR_like"/>
    <property type="match status" value="1"/>
</dbReference>
<dbReference type="STRING" id="871968.DESME_04985"/>
<dbReference type="SUPFAM" id="SSF82771">
    <property type="entry name" value="GIY-YIG endonuclease"/>
    <property type="match status" value="1"/>
</dbReference>
<sequence length="116" mass="14053">MDRKKELKLQYKQMRPDMGLFIIRSQMNSKCYIEASQNLKGAMNSSQFKLEGNSHPNRELQKEWNEQGAENFMIDILENLEYDKDESKSDYREDLVLLRMTWEEKLIEENMEFYKK</sequence>
<evidence type="ECO:0008006" key="3">
    <source>
        <dbReference type="Google" id="ProtNLM"/>
    </source>
</evidence>
<dbReference type="HOGENOM" id="CLU_146070_1_0_9"/>
<proteinExistence type="predicted"/>
<evidence type="ECO:0000313" key="1">
    <source>
        <dbReference type="EMBL" id="AHF06485.1"/>
    </source>
</evidence>
<dbReference type="Gene3D" id="3.40.1440.10">
    <property type="entry name" value="GIY-YIG endonuclease"/>
    <property type="match status" value="1"/>
</dbReference>
<dbReference type="EMBL" id="CP007032">
    <property type="protein sequence ID" value="AHF06485.1"/>
    <property type="molecule type" value="Genomic_DNA"/>
</dbReference>
<dbReference type="eggNOG" id="COG3860">
    <property type="taxonomic scope" value="Bacteria"/>
</dbReference>
<keyword evidence="2" id="KW-1185">Reference proteome</keyword>
<dbReference type="RefSeq" id="WP_006714992.1">
    <property type="nucleotide sequence ID" value="NZ_CP007032.1"/>
</dbReference>
<evidence type="ECO:0000313" key="2">
    <source>
        <dbReference type="Proteomes" id="UP000010847"/>
    </source>
</evidence>
<dbReference type="AlphaFoldDB" id="W0E6H8"/>
<dbReference type="Proteomes" id="UP000010847">
    <property type="component" value="Chromosome"/>
</dbReference>
<gene>
    <name evidence="1" type="ORF">DESME_04985</name>
</gene>
<name>W0E6H8_9FIRM</name>
<dbReference type="InterPro" id="IPR035901">
    <property type="entry name" value="GIY-YIG_endonuc_sf"/>
</dbReference>